<organism evidence="5 6">
    <name type="scientific">Paenibacillus residui</name>
    <dbReference type="NCBI Taxonomy" id="629724"/>
    <lineage>
        <taxon>Bacteria</taxon>
        <taxon>Bacillati</taxon>
        <taxon>Bacillota</taxon>
        <taxon>Bacilli</taxon>
        <taxon>Bacillales</taxon>
        <taxon>Paenibacillaceae</taxon>
        <taxon>Paenibacillus</taxon>
    </lineage>
</organism>
<evidence type="ECO:0000313" key="5">
    <source>
        <dbReference type="EMBL" id="MFD0868478.1"/>
    </source>
</evidence>
<gene>
    <name evidence="5" type="ORF">ACFQ03_04910</name>
</gene>
<dbReference type="InterPro" id="IPR011330">
    <property type="entry name" value="Glyco_hydro/deAcase_b/a-brl"/>
</dbReference>
<evidence type="ECO:0000256" key="3">
    <source>
        <dbReference type="SAM" id="MobiDB-lite"/>
    </source>
</evidence>
<sequence length="293" mass="32556">MRFPFYYVPACPCCGTSGSQVPAPHGLCRGYSPSAPALPYYPYIVRHPMVPLHGGYRIPEEHAGGPESAQERPPQPQLIDWSALYPNEVILHGPAVKKIALTYDDGPDETWTPQVLDVLRDHKVKAAFFCVGWRIQKYPDSLKRIVREGHVVGNHSWNHPDLSKLPVNEVRNEILRTESEINRLTGRKTALLRPPYGALSDPLIKTAMALKYKIILWNVDSLDWSGLTAEQVATNILSHARPGAIILQHSAIGTGGNLQNTVNALPYTIETLRKQGYSFASLPELLGIPAYKE</sequence>
<keyword evidence="6" id="KW-1185">Reference proteome</keyword>
<evidence type="ECO:0000256" key="1">
    <source>
        <dbReference type="ARBA" id="ARBA00022723"/>
    </source>
</evidence>
<accession>A0ABW3D4W8</accession>
<reference evidence="6" key="1">
    <citation type="journal article" date="2019" name="Int. J. Syst. Evol. Microbiol.">
        <title>The Global Catalogue of Microorganisms (GCM) 10K type strain sequencing project: providing services to taxonomists for standard genome sequencing and annotation.</title>
        <authorList>
            <consortium name="The Broad Institute Genomics Platform"/>
            <consortium name="The Broad Institute Genome Sequencing Center for Infectious Disease"/>
            <person name="Wu L."/>
            <person name="Ma J."/>
        </authorList>
    </citation>
    <scope>NUCLEOTIDE SEQUENCE [LARGE SCALE GENOMIC DNA]</scope>
    <source>
        <strain evidence="6">CCUG 57263</strain>
    </source>
</reference>
<feature type="region of interest" description="Disordered" evidence="3">
    <location>
        <begin position="56"/>
        <end position="75"/>
    </location>
</feature>
<dbReference type="InterPro" id="IPR050248">
    <property type="entry name" value="Polysacc_deacetylase_ArnD"/>
</dbReference>
<keyword evidence="1" id="KW-0479">Metal-binding</keyword>
<evidence type="ECO:0000259" key="4">
    <source>
        <dbReference type="PROSITE" id="PS51677"/>
    </source>
</evidence>
<dbReference type="EC" id="3.-.-.-" evidence="5"/>
<dbReference type="PROSITE" id="PS51677">
    <property type="entry name" value="NODB"/>
    <property type="match status" value="1"/>
</dbReference>
<dbReference type="GO" id="GO:0016787">
    <property type="term" value="F:hydrolase activity"/>
    <property type="evidence" value="ECO:0007669"/>
    <property type="project" value="UniProtKB-KW"/>
</dbReference>
<dbReference type="InterPro" id="IPR002509">
    <property type="entry name" value="NODB_dom"/>
</dbReference>
<dbReference type="Proteomes" id="UP001597120">
    <property type="component" value="Unassembled WGS sequence"/>
</dbReference>
<proteinExistence type="predicted"/>
<dbReference type="CDD" id="cd10917">
    <property type="entry name" value="CE4_NodB_like_6s_7s"/>
    <property type="match status" value="1"/>
</dbReference>
<protein>
    <submittedName>
        <fullName evidence="5">Polysaccharide deacetylase family protein</fullName>
        <ecNumber evidence="5">3.-.-.-</ecNumber>
    </submittedName>
</protein>
<evidence type="ECO:0000313" key="6">
    <source>
        <dbReference type="Proteomes" id="UP001597120"/>
    </source>
</evidence>
<name>A0ABW3D4W8_9BACL</name>
<keyword evidence="2 5" id="KW-0378">Hydrolase</keyword>
<comment type="caution">
    <text evidence="5">The sequence shown here is derived from an EMBL/GenBank/DDBJ whole genome shotgun (WGS) entry which is preliminary data.</text>
</comment>
<evidence type="ECO:0000256" key="2">
    <source>
        <dbReference type="ARBA" id="ARBA00022801"/>
    </source>
</evidence>
<feature type="domain" description="NodB homology" evidence="4">
    <location>
        <begin position="97"/>
        <end position="280"/>
    </location>
</feature>
<dbReference type="PANTHER" id="PTHR10587:SF133">
    <property type="entry name" value="CHITIN DEACETYLASE 1-RELATED"/>
    <property type="match status" value="1"/>
</dbReference>
<dbReference type="Gene3D" id="3.20.20.370">
    <property type="entry name" value="Glycoside hydrolase/deacetylase"/>
    <property type="match status" value="1"/>
</dbReference>
<dbReference type="Pfam" id="PF01522">
    <property type="entry name" value="Polysacc_deac_1"/>
    <property type="match status" value="1"/>
</dbReference>
<dbReference type="EMBL" id="JBHTIU010000013">
    <property type="protein sequence ID" value="MFD0868478.1"/>
    <property type="molecule type" value="Genomic_DNA"/>
</dbReference>
<dbReference type="SUPFAM" id="SSF88713">
    <property type="entry name" value="Glycoside hydrolase/deacetylase"/>
    <property type="match status" value="1"/>
</dbReference>
<dbReference type="PANTHER" id="PTHR10587">
    <property type="entry name" value="GLYCOSYL TRANSFERASE-RELATED"/>
    <property type="match status" value="1"/>
</dbReference>
<dbReference type="RefSeq" id="WP_379286481.1">
    <property type="nucleotide sequence ID" value="NZ_JBHTIU010000013.1"/>
</dbReference>